<dbReference type="PANTHER" id="PTHR18964:SF149">
    <property type="entry name" value="BIFUNCTIONAL UDP-N-ACETYLGLUCOSAMINE 2-EPIMERASE_N-ACETYLMANNOSAMINE KINASE"/>
    <property type="match status" value="1"/>
</dbReference>
<dbReference type="InterPro" id="IPR049874">
    <property type="entry name" value="ROK_cs"/>
</dbReference>
<dbReference type="InterPro" id="IPR036388">
    <property type="entry name" value="WH-like_DNA-bd_sf"/>
</dbReference>
<keyword evidence="3" id="KW-1185">Reference proteome</keyword>
<accession>A0ABQ2S728</accession>
<keyword evidence="2" id="KW-0418">Kinase</keyword>
<dbReference type="SUPFAM" id="SSF46785">
    <property type="entry name" value="Winged helix' DNA-binding domain"/>
    <property type="match status" value="1"/>
</dbReference>
<dbReference type="EMBL" id="BMQN01000012">
    <property type="protein sequence ID" value="GGS03991.1"/>
    <property type="molecule type" value="Genomic_DNA"/>
</dbReference>
<evidence type="ECO:0000256" key="1">
    <source>
        <dbReference type="ARBA" id="ARBA00006479"/>
    </source>
</evidence>
<dbReference type="PANTHER" id="PTHR18964">
    <property type="entry name" value="ROK (REPRESSOR, ORF, KINASE) FAMILY"/>
    <property type="match status" value="1"/>
</dbReference>
<comment type="similarity">
    <text evidence="1">Belongs to the ROK (NagC/XylR) family.</text>
</comment>
<evidence type="ECO:0000313" key="3">
    <source>
        <dbReference type="Proteomes" id="UP000644548"/>
    </source>
</evidence>
<dbReference type="Gene3D" id="1.10.10.10">
    <property type="entry name" value="Winged helix-like DNA-binding domain superfamily/Winged helix DNA-binding domain"/>
    <property type="match status" value="1"/>
</dbReference>
<dbReference type="SUPFAM" id="SSF53067">
    <property type="entry name" value="Actin-like ATPase domain"/>
    <property type="match status" value="1"/>
</dbReference>
<organism evidence="2 3">
    <name type="scientific">Deinococcus sedimenti</name>
    <dbReference type="NCBI Taxonomy" id="1867090"/>
    <lineage>
        <taxon>Bacteria</taxon>
        <taxon>Thermotogati</taxon>
        <taxon>Deinococcota</taxon>
        <taxon>Deinococci</taxon>
        <taxon>Deinococcales</taxon>
        <taxon>Deinococcaceae</taxon>
        <taxon>Deinococcus</taxon>
    </lineage>
</organism>
<dbReference type="InterPro" id="IPR036390">
    <property type="entry name" value="WH_DNA-bd_sf"/>
</dbReference>
<dbReference type="InterPro" id="IPR043129">
    <property type="entry name" value="ATPase_NBD"/>
</dbReference>
<sequence length="393" mass="41176">MRSQKVDQRAARVIHRALVLNELRRCGPLSRSQLSERTQLSPAAVSFVTADLLEEDLLIERDHHTGRGRAIPLDVNYAGHFAVGLKIMESGLEAVLTDLSLQVLATLTVTYSDHTPASVTAAAAQATAALLGGAGLPRERLGGVGLGLPGTIGPHGTCLTSYRLGWRDVPITDLISQATGVPVWADNDVNAFATAERLVGRGKHARDFLVVTLGRGIGAGLILNGELYRGGRGGAGELGHLLSEPGGRPCECGKLGCLEAYASEPSLLRQLAEAGRALPDAASFARQLPHDPAAQAITAAAGERLGRALAQTANLLDPDLIIVGGEGVRLGDTLFTPLRRALDRHLHAAGPGTLPVLIEPWGDDAWARGAAGLVTEQFFGDSTLHQPARASPA</sequence>
<dbReference type="Gene3D" id="3.30.420.40">
    <property type="match status" value="2"/>
</dbReference>
<dbReference type="RefSeq" id="WP_189074298.1">
    <property type="nucleotide sequence ID" value="NZ_BMQN01000012.1"/>
</dbReference>
<dbReference type="InterPro" id="IPR000600">
    <property type="entry name" value="ROK"/>
</dbReference>
<evidence type="ECO:0000313" key="2">
    <source>
        <dbReference type="EMBL" id="GGS03991.1"/>
    </source>
</evidence>
<keyword evidence="2" id="KW-0808">Transferase</keyword>
<name>A0ABQ2S728_9DEIO</name>
<dbReference type="Pfam" id="PF00480">
    <property type="entry name" value="ROK"/>
    <property type="match status" value="1"/>
</dbReference>
<dbReference type="PROSITE" id="PS01125">
    <property type="entry name" value="ROK"/>
    <property type="match status" value="1"/>
</dbReference>
<dbReference type="GO" id="GO:0016301">
    <property type="term" value="F:kinase activity"/>
    <property type="evidence" value="ECO:0007669"/>
    <property type="project" value="UniProtKB-KW"/>
</dbReference>
<dbReference type="Proteomes" id="UP000644548">
    <property type="component" value="Unassembled WGS sequence"/>
</dbReference>
<comment type="caution">
    <text evidence="2">The sequence shown here is derived from an EMBL/GenBank/DDBJ whole genome shotgun (WGS) entry which is preliminary data.</text>
</comment>
<protein>
    <submittedName>
        <fullName evidence="2">Sugar kinase</fullName>
    </submittedName>
</protein>
<proteinExistence type="inferred from homology"/>
<gene>
    <name evidence="2" type="ORF">GCM10008960_33290</name>
</gene>
<reference evidence="3" key="1">
    <citation type="journal article" date="2019" name="Int. J. Syst. Evol. Microbiol.">
        <title>The Global Catalogue of Microorganisms (GCM) 10K type strain sequencing project: providing services to taxonomists for standard genome sequencing and annotation.</title>
        <authorList>
            <consortium name="The Broad Institute Genomics Platform"/>
            <consortium name="The Broad Institute Genome Sequencing Center for Infectious Disease"/>
            <person name="Wu L."/>
            <person name="Ma J."/>
        </authorList>
    </citation>
    <scope>NUCLEOTIDE SEQUENCE [LARGE SCALE GENOMIC DNA]</scope>
    <source>
        <strain evidence="3">JCM 31405</strain>
    </source>
</reference>